<comment type="caution">
    <text evidence="1">The sequence shown here is derived from an EMBL/GenBank/DDBJ whole genome shotgun (WGS) entry which is preliminary data.</text>
</comment>
<reference evidence="1 2" key="1">
    <citation type="journal article" date="2017" name="ISME J.">
        <title>Potential for microbial H2 and metal transformations associated with novel bacteria and archaea in deep terrestrial subsurface sediments.</title>
        <authorList>
            <person name="Hernsdorf A.W."/>
            <person name="Amano Y."/>
            <person name="Miyakawa K."/>
            <person name="Ise K."/>
            <person name="Suzuki Y."/>
            <person name="Anantharaman K."/>
            <person name="Probst A."/>
            <person name="Burstein D."/>
            <person name="Thomas B.C."/>
            <person name="Banfield J.F."/>
        </authorList>
    </citation>
    <scope>NUCLEOTIDE SEQUENCE [LARGE SCALE GENOMIC DNA]</scope>
    <source>
        <strain evidence="1">HGW-Kuenenbacteria-1</strain>
    </source>
</reference>
<evidence type="ECO:0000313" key="1">
    <source>
        <dbReference type="EMBL" id="PKL71994.1"/>
    </source>
</evidence>
<sequence length="226" mass="26194">MKSKSIKSNKLSSTQKYLNIAEIKDNVVVFNDGSLKAVLLVSSINFALKSEEEQEAIVQNYVSFLNSLRRPIQVIIQSRLLNIDYYLLNLEQIKKEIMNELLKTQITDYIQFIRELIKLGDIMSKRFYVVISYNPLGDSKKGFFAQTAELFSSASKITLDRKKFEKYKIVLLREVSYIISGLSSMGIKSIQLDTQSLIELFYNSYNFEVAQREKLETLNKLRVEEE</sequence>
<accession>A0A2N1UMR7</accession>
<evidence type="ECO:0000313" key="2">
    <source>
        <dbReference type="Proteomes" id="UP000233414"/>
    </source>
</evidence>
<proteinExistence type="predicted"/>
<protein>
    <submittedName>
        <fullName evidence="1">Uncharacterized protein</fullName>
    </submittedName>
</protein>
<organism evidence="1 2">
    <name type="scientific">Candidatus Kuenenbacteria bacterium HGW-Kuenenbacteria-1</name>
    <dbReference type="NCBI Taxonomy" id="2013812"/>
    <lineage>
        <taxon>Bacteria</taxon>
        <taxon>Candidatus Kueneniibacteriota</taxon>
    </lineage>
</organism>
<name>A0A2N1UMR7_9BACT</name>
<dbReference type="AlphaFoldDB" id="A0A2N1UMR7"/>
<dbReference type="EMBL" id="PGYQ01000022">
    <property type="protein sequence ID" value="PKL71994.1"/>
    <property type="molecule type" value="Genomic_DNA"/>
</dbReference>
<gene>
    <name evidence="1" type="ORF">CVV26_03345</name>
</gene>
<dbReference type="Proteomes" id="UP000233414">
    <property type="component" value="Unassembled WGS sequence"/>
</dbReference>